<protein>
    <submittedName>
        <fullName evidence="1">Post-transcriptional regulator</fullName>
    </submittedName>
</protein>
<evidence type="ECO:0000313" key="1">
    <source>
        <dbReference type="EMBL" id="KKK33092.1"/>
    </source>
</evidence>
<name>A0A0M2SJQ2_9BACI</name>
<dbReference type="InterPro" id="IPR025716">
    <property type="entry name" value="Post-transcriptional_regulator"/>
</dbReference>
<reference evidence="1 2" key="1">
    <citation type="submission" date="2015-04" db="EMBL/GenBank/DDBJ databases">
        <title>Taxonomic description and genome sequence of Bacillus campisalis sp. nov., a novel member of the genus Bacillus isolated from solar saltern.</title>
        <authorList>
            <person name="Mathan Kumar R."/>
            <person name="Kaur G."/>
            <person name="Kumar A."/>
            <person name="Singh N.K."/>
            <person name="Kaur N."/>
            <person name="Kumar N."/>
            <person name="Mayilraj S."/>
        </authorList>
    </citation>
    <scope>NUCLEOTIDE SEQUENCE [LARGE SCALE GENOMIC DNA]</scope>
    <source>
        <strain evidence="1 2">SA2-6</strain>
    </source>
</reference>
<evidence type="ECO:0000313" key="2">
    <source>
        <dbReference type="Proteomes" id="UP000034166"/>
    </source>
</evidence>
<dbReference type="Pfam" id="PF13797">
    <property type="entry name" value="Post_transc_reg"/>
    <property type="match status" value="1"/>
</dbReference>
<dbReference type="AlphaFoldDB" id="A0A0M2SJQ2"/>
<gene>
    <name evidence="1" type="ORF">WQ57_24425</name>
</gene>
<dbReference type="Proteomes" id="UP000034166">
    <property type="component" value="Unassembled WGS sequence"/>
</dbReference>
<dbReference type="RefSeq" id="WP_046526240.1">
    <property type="nucleotide sequence ID" value="NZ_LAYY01000101.1"/>
</dbReference>
<dbReference type="PATRIC" id="fig|1408103.3.peg.5268"/>
<proteinExistence type="predicted"/>
<accession>A0A0M2SJQ2</accession>
<dbReference type="OrthoDB" id="2990595at2"/>
<organism evidence="1 2">
    <name type="scientific">Mesobacillus campisalis</name>
    <dbReference type="NCBI Taxonomy" id="1408103"/>
    <lineage>
        <taxon>Bacteria</taxon>
        <taxon>Bacillati</taxon>
        <taxon>Bacillota</taxon>
        <taxon>Bacilli</taxon>
        <taxon>Bacillales</taxon>
        <taxon>Bacillaceae</taxon>
        <taxon>Mesobacillus</taxon>
    </lineage>
</organism>
<keyword evidence="2" id="KW-1185">Reference proteome</keyword>
<dbReference type="EMBL" id="LAYY01000101">
    <property type="protein sequence ID" value="KKK33092.1"/>
    <property type="molecule type" value="Genomic_DNA"/>
</dbReference>
<sequence>MESGHSYEAYRNQVTPALNSKREEFEMLGYGSVSGQQLWEFLVQKKWKKQKEGIRLYEIVAEIMAIQPGEFMNHATVEAFKLGSFALDDEDELKELLK</sequence>
<comment type="caution">
    <text evidence="1">The sequence shown here is derived from an EMBL/GenBank/DDBJ whole genome shotgun (WGS) entry which is preliminary data.</text>
</comment>